<dbReference type="PANTHER" id="PTHR46696:SF1">
    <property type="entry name" value="CYTOCHROME P450 YJIB-RELATED"/>
    <property type="match status" value="1"/>
</dbReference>
<comment type="similarity">
    <text evidence="1">Belongs to the cytochrome P450 family.</text>
</comment>
<dbReference type="GO" id="GO:0005506">
    <property type="term" value="F:iron ion binding"/>
    <property type="evidence" value="ECO:0007669"/>
    <property type="project" value="InterPro"/>
</dbReference>
<dbReference type="OrthoDB" id="4133219at2"/>
<dbReference type="InterPro" id="IPR036396">
    <property type="entry name" value="Cyt_P450_sf"/>
</dbReference>
<dbReference type="RefSeq" id="WP_132336293.1">
    <property type="nucleotide sequence ID" value="NZ_SMJZ01000118.1"/>
</dbReference>
<keyword evidence="3" id="KW-1185">Reference proteome</keyword>
<sequence>MSINGTWQFSVDSPRGEQTFSATLAADGERLSGTITGPQPGLDITEGSVHDGEVTWLARKAIMGMNMRFTGRLEGDELSGKVKVGSLGAFRARALRTAGGGSAPATAEPTLMSPDVRANPYPLYARLREESVVHPVPHPMGTTIWLVTGYDESRAVLNDTRFSKHPRHAPQWMRDLGVTSEFAGPTGVNMLNSDPPDHTRLRRLVSKGFTHRRVVALRPRVQEIADELIDRMAPLGRADLIEEFAYPLPITVISELIGVPEEDRSDFRSWSTVPRLRRGAGDVRFLISVHWDR</sequence>
<dbReference type="PANTHER" id="PTHR46696">
    <property type="entry name" value="P450, PUTATIVE (EUROFUNG)-RELATED"/>
    <property type="match status" value="1"/>
</dbReference>
<reference evidence="2 3" key="1">
    <citation type="submission" date="2019-02" db="EMBL/GenBank/DDBJ databases">
        <title>Draft genome sequences of novel Actinobacteria.</title>
        <authorList>
            <person name="Sahin N."/>
            <person name="Ay H."/>
            <person name="Saygin H."/>
        </authorList>
    </citation>
    <scope>NUCLEOTIDE SEQUENCE [LARGE SCALE GENOMIC DNA]</scope>
    <source>
        <strain evidence="2 3">KC201</strain>
    </source>
</reference>
<dbReference type="EMBL" id="SMJZ01000118">
    <property type="protein sequence ID" value="TDC03188.1"/>
    <property type="molecule type" value="Genomic_DNA"/>
</dbReference>
<dbReference type="PRINTS" id="PR00359">
    <property type="entry name" value="BP450"/>
</dbReference>
<name>A0A4R4N3B1_9ACTN</name>
<dbReference type="GO" id="GO:0016705">
    <property type="term" value="F:oxidoreductase activity, acting on paired donors, with incorporation or reduction of molecular oxygen"/>
    <property type="evidence" value="ECO:0007669"/>
    <property type="project" value="InterPro"/>
</dbReference>
<dbReference type="SUPFAM" id="SSF48264">
    <property type="entry name" value="Cytochrome P450"/>
    <property type="match status" value="1"/>
</dbReference>
<dbReference type="Gene3D" id="1.10.630.10">
    <property type="entry name" value="Cytochrome P450"/>
    <property type="match status" value="1"/>
</dbReference>
<dbReference type="AlphaFoldDB" id="A0A4R4N3B1"/>
<proteinExistence type="inferred from homology"/>
<dbReference type="InterPro" id="IPR002397">
    <property type="entry name" value="Cyt_P450_B"/>
</dbReference>
<protein>
    <submittedName>
        <fullName evidence="2">Cytochrome P450</fullName>
    </submittedName>
</protein>
<accession>A0A4R4N3B1</accession>
<dbReference type="GO" id="GO:0020037">
    <property type="term" value="F:heme binding"/>
    <property type="evidence" value="ECO:0007669"/>
    <property type="project" value="InterPro"/>
</dbReference>
<dbReference type="Proteomes" id="UP000295157">
    <property type="component" value="Unassembled WGS sequence"/>
</dbReference>
<dbReference type="GO" id="GO:0004497">
    <property type="term" value="F:monooxygenase activity"/>
    <property type="evidence" value="ECO:0007669"/>
    <property type="project" value="InterPro"/>
</dbReference>
<comment type="caution">
    <text evidence="2">The sequence shown here is derived from an EMBL/GenBank/DDBJ whole genome shotgun (WGS) entry which is preliminary data.</text>
</comment>
<evidence type="ECO:0000313" key="3">
    <source>
        <dbReference type="Proteomes" id="UP000295157"/>
    </source>
</evidence>
<organism evidence="2 3">
    <name type="scientific">Nonomuraea longispora</name>
    <dbReference type="NCBI Taxonomy" id="1848320"/>
    <lineage>
        <taxon>Bacteria</taxon>
        <taxon>Bacillati</taxon>
        <taxon>Actinomycetota</taxon>
        <taxon>Actinomycetes</taxon>
        <taxon>Streptosporangiales</taxon>
        <taxon>Streptosporangiaceae</taxon>
        <taxon>Nonomuraea</taxon>
    </lineage>
</organism>
<gene>
    <name evidence="2" type="ORF">E1267_27140</name>
</gene>
<evidence type="ECO:0000313" key="2">
    <source>
        <dbReference type="EMBL" id="TDC03188.1"/>
    </source>
</evidence>
<evidence type="ECO:0000256" key="1">
    <source>
        <dbReference type="ARBA" id="ARBA00010617"/>
    </source>
</evidence>